<comment type="caution">
    <text evidence="1">The sequence shown here is derived from an EMBL/GenBank/DDBJ whole genome shotgun (WGS) entry which is preliminary data.</text>
</comment>
<dbReference type="RefSeq" id="WP_118412438.1">
    <property type="nucleotide sequence ID" value="NZ_QRPI01000004.1"/>
</dbReference>
<dbReference type="AlphaFoldDB" id="A0A3R6JLV1"/>
<dbReference type="EMBL" id="QRQN01000013">
    <property type="protein sequence ID" value="RHN07195.1"/>
    <property type="molecule type" value="Genomic_DNA"/>
</dbReference>
<protein>
    <submittedName>
        <fullName evidence="1">HK97 gp10 family phage protein</fullName>
    </submittedName>
</protein>
<dbReference type="Proteomes" id="UP000283586">
    <property type="component" value="Unassembled WGS sequence"/>
</dbReference>
<evidence type="ECO:0000313" key="2">
    <source>
        <dbReference type="Proteomes" id="UP000283586"/>
    </source>
</evidence>
<proteinExistence type="predicted"/>
<accession>A0A3R6JLV1</accession>
<organism evidence="1 2">
    <name type="scientific">Roseburia intestinalis</name>
    <dbReference type="NCBI Taxonomy" id="166486"/>
    <lineage>
        <taxon>Bacteria</taxon>
        <taxon>Bacillati</taxon>
        <taxon>Bacillota</taxon>
        <taxon>Clostridia</taxon>
        <taxon>Lachnospirales</taxon>
        <taxon>Lachnospiraceae</taxon>
        <taxon>Roseburia</taxon>
    </lineage>
</organism>
<name>A0A3R6JLV1_9FIRM</name>
<sequence length="165" mass="18181">MSSEMSMQVDGLEELIGSFEDLTRKYPDKAAELLVKQAKELRKDVVSQVKNDTDTDGTSKKSLAKTGSYEISPVHGYGSGQYVEISAKSPHFHLLENGHMNVVPKTRTIKVNGEKRKISLTNGGSAVGFTPGYHFMDAASRKRQIAIPEGVEKMVNQLLREEGLI</sequence>
<evidence type="ECO:0000313" key="1">
    <source>
        <dbReference type="EMBL" id="RHN07195.1"/>
    </source>
</evidence>
<dbReference type="Pfam" id="PF04883">
    <property type="entry name" value="HK97-gp10_like"/>
    <property type="match status" value="1"/>
</dbReference>
<reference evidence="1 2" key="1">
    <citation type="submission" date="2018-08" db="EMBL/GenBank/DDBJ databases">
        <title>A genome reference for cultivated species of the human gut microbiota.</title>
        <authorList>
            <person name="Zou Y."/>
            <person name="Xue W."/>
            <person name="Luo G."/>
        </authorList>
    </citation>
    <scope>NUCLEOTIDE SEQUENCE [LARGE SCALE GENOMIC DNA]</scope>
    <source>
        <strain evidence="1 2">AF31-21AC</strain>
    </source>
</reference>
<gene>
    <name evidence="1" type="ORF">DWZ31_11490</name>
</gene>
<dbReference type="InterPro" id="IPR010064">
    <property type="entry name" value="HK97-gp10_tail"/>
</dbReference>